<sequence length="327" mass="36477">MMTLRHPVEVPADPTILGEKLIFPTTKRIAKNRFLKSALSEYAAAWDPSNPAITGLANDIHTNMYEKWAAGGYGVVVTGNIMTHEDHLESPGNTIITKELDSPERRKIWKEIALKSKRHGAILIAQLGNAGRQTQAVVNANPFSASDIQLKQAFEARKFGKPIPLSLKQIQTEIIDRFVFASKFLYGAGFDGIQLHGAHGYLIAQFLSRTTNKRTDKYGGTPKNRARIIVDIYNAIRTEIPATTGFIIGIKLNSVEFQEEGLTNDEAVEIAQEIDKAGLDFIELSGGTYEAFSFKHRRETTIKRESFFLEFAEKIKPVIKNAIVYNP</sequence>
<protein>
    <submittedName>
        <fullName evidence="5">NADH:flavin oxidoreductase/NADH oxidase N-terminal domain-containing protein</fullName>
    </submittedName>
</protein>
<dbReference type="WBParaSite" id="PSU_v2.g10620.t1">
    <property type="protein sequence ID" value="PSU_v2.g10620.t1"/>
    <property type="gene ID" value="PSU_v2.g10620"/>
</dbReference>
<keyword evidence="4" id="KW-1185">Reference proteome</keyword>
<dbReference type="AlphaFoldDB" id="A0A914XVR4"/>
<dbReference type="InterPro" id="IPR001155">
    <property type="entry name" value="OxRdtase_FMN_N"/>
</dbReference>
<dbReference type="InterPro" id="IPR013785">
    <property type="entry name" value="Aldolase_TIM"/>
</dbReference>
<accession>A0A914XVR4</accession>
<evidence type="ECO:0000259" key="3">
    <source>
        <dbReference type="Pfam" id="PF00724"/>
    </source>
</evidence>
<evidence type="ECO:0000313" key="4">
    <source>
        <dbReference type="Proteomes" id="UP000887577"/>
    </source>
</evidence>
<proteinExistence type="predicted"/>
<dbReference type="PANTHER" id="PTHR43656:SF5">
    <property type="entry name" value="NADH:FLAVIN OXIDOREDUCTASE_NADH OXIDASE N-TERMINAL DOMAIN-CONTAINING PROTEIN"/>
    <property type="match status" value="1"/>
</dbReference>
<evidence type="ECO:0000313" key="5">
    <source>
        <dbReference type="WBParaSite" id="PSU_v2.g10620.t1"/>
    </source>
</evidence>
<dbReference type="Pfam" id="PF00724">
    <property type="entry name" value="Oxidored_FMN"/>
    <property type="match status" value="1"/>
</dbReference>
<evidence type="ECO:0000256" key="1">
    <source>
        <dbReference type="ARBA" id="ARBA00022630"/>
    </source>
</evidence>
<organism evidence="4 5">
    <name type="scientific">Panagrolaimus superbus</name>
    <dbReference type="NCBI Taxonomy" id="310955"/>
    <lineage>
        <taxon>Eukaryota</taxon>
        <taxon>Metazoa</taxon>
        <taxon>Ecdysozoa</taxon>
        <taxon>Nematoda</taxon>
        <taxon>Chromadorea</taxon>
        <taxon>Rhabditida</taxon>
        <taxon>Tylenchina</taxon>
        <taxon>Panagrolaimomorpha</taxon>
        <taxon>Panagrolaimoidea</taxon>
        <taxon>Panagrolaimidae</taxon>
        <taxon>Panagrolaimus</taxon>
    </lineage>
</organism>
<dbReference type="GO" id="GO:0016491">
    <property type="term" value="F:oxidoreductase activity"/>
    <property type="evidence" value="ECO:0007669"/>
    <property type="project" value="UniProtKB-KW"/>
</dbReference>
<feature type="domain" description="NADH:flavin oxidoreductase/NADH oxidase N-terminal" evidence="3">
    <location>
        <begin position="31"/>
        <end position="323"/>
    </location>
</feature>
<dbReference type="Proteomes" id="UP000887577">
    <property type="component" value="Unplaced"/>
</dbReference>
<dbReference type="GO" id="GO:0010181">
    <property type="term" value="F:FMN binding"/>
    <property type="evidence" value="ECO:0007669"/>
    <property type="project" value="InterPro"/>
</dbReference>
<keyword evidence="2" id="KW-0560">Oxidoreductase</keyword>
<evidence type="ECO:0000256" key="2">
    <source>
        <dbReference type="ARBA" id="ARBA00023002"/>
    </source>
</evidence>
<dbReference type="PANTHER" id="PTHR43656">
    <property type="entry name" value="BINDING OXIDOREDUCTASE, PUTATIVE (AFU_ORTHOLOGUE AFUA_2G08260)-RELATED"/>
    <property type="match status" value="1"/>
</dbReference>
<dbReference type="Gene3D" id="3.20.20.70">
    <property type="entry name" value="Aldolase class I"/>
    <property type="match status" value="1"/>
</dbReference>
<name>A0A914XVR4_9BILA</name>
<reference evidence="5" key="1">
    <citation type="submission" date="2022-11" db="UniProtKB">
        <authorList>
            <consortium name="WormBaseParasite"/>
        </authorList>
    </citation>
    <scope>IDENTIFICATION</scope>
</reference>
<keyword evidence="1" id="KW-0285">Flavoprotein</keyword>
<dbReference type="InterPro" id="IPR051799">
    <property type="entry name" value="NADH_flavin_oxidoreductase"/>
</dbReference>
<dbReference type="SUPFAM" id="SSF51395">
    <property type="entry name" value="FMN-linked oxidoreductases"/>
    <property type="match status" value="1"/>
</dbReference>